<reference evidence="1" key="1">
    <citation type="journal article" date="2015" name="Nature">
        <title>Complex archaea that bridge the gap between prokaryotes and eukaryotes.</title>
        <authorList>
            <person name="Spang A."/>
            <person name="Saw J.H."/>
            <person name="Jorgensen S.L."/>
            <person name="Zaremba-Niedzwiedzka K."/>
            <person name="Martijn J."/>
            <person name="Lind A.E."/>
            <person name="van Eijk R."/>
            <person name="Schleper C."/>
            <person name="Guy L."/>
            <person name="Ettema T.J."/>
        </authorList>
    </citation>
    <scope>NUCLEOTIDE SEQUENCE</scope>
</reference>
<organism evidence="1">
    <name type="scientific">marine sediment metagenome</name>
    <dbReference type="NCBI Taxonomy" id="412755"/>
    <lineage>
        <taxon>unclassified sequences</taxon>
        <taxon>metagenomes</taxon>
        <taxon>ecological metagenomes</taxon>
    </lineage>
</organism>
<dbReference type="AlphaFoldDB" id="A0A0F9C5A7"/>
<feature type="non-terminal residue" evidence="1">
    <location>
        <position position="1"/>
    </location>
</feature>
<proteinExistence type="predicted"/>
<protein>
    <submittedName>
        <fullName evidence="1">Uncharacterized protein</fullName>
    </submittedName>
</protein>
<sequence>ELTPRAIRRATTYGTVASLYARHIFGPSNPVIRVAPMDFKIFSTSEAAMEYWEGMMMRILDFYLSGAEAPRIWIDTLQEDPIFTMEDIPLFTWSPDDYTTTVRE</sequence>
<accession>A0A0F9C5A7</accession>
<dbReference type="EMBL" id="LAZR01045953">
    <property type="protein sequence ID" value="KKK97659.1"/>
    <property type="molecule type" value="Genomic_DNA"/>
</dbReference>
<evidence type="ECO:0000313" key="1">
    <source>
        <dbReference type="EMBL" id="KKK97659.1"/>
    </source>
</evidence>
<gene>
    <name evidence="1" type="ORF">LCGC14_2650550</name>
</gene>
<name>A0A0F9C5A7_9ZZZZ</name>
<comment type="caution">
    <text evidence="1">The sequence shown here is derived from an EMBL/GenBank/DDBJ whole genome shotgun (WGS) entry which is preliminary data.</text>
</comment>